<sequence>MFQNCKKCYGSLPASVLSRINQNLLSVSQGGSAWKQTSCLLRARHEAVGRRTLLTSGQQHLSPEQELAVRSTVCYHQGFHREGTFPESLPVLLSQTIDDPKNSGMTVKDKDYLYTLRNKVCPRHPSSECGLPRLSRCKRLFPDWRGMQKGIFITRPEKRYFSSSSNLSHPAREENVMNIFDRKTKRKQRDRAALAKDVEVYDYIKDEIAYRMVDRIRDVTRKFPVAVDLGCGRGLMSNYLTEDEIGTLYQCEMSEKMLDQAPAPEGVKTIKLVVDEEFIPFKEESLDLVISSLSLHWVNDLPGTLRQIHTALKKDGAFIGAVFGGDTLFELRCSLQLAELEREGGFAPHISPFTGMQDIGNLLTRSGYSLLTVDKEELQVNYPSMYELMHDLKGMAESNASWSRKNYLQRDTMAAAAAIYKDMYGNEDGSVPATFQVIFMIGWKPDKSQVRVSLNPWCATIMNEIAQFKFLCCFVISMGSR</sequence>
<name>A0A7M7PT35_STRPU</name>
<dbReference type="GeneID" id="754687"/>
<evidence type="ECO:0000256" key="2">
    <source>
        <dbReference type="ARBA" id="ARBA00022679"/>
    </source>
</evidence>
<evidence type="ECO:0000256" key="1">
    <source>
        <dbReference type="ARBA" id="ARBA00022603"/>
    </source>
</evidence>
<keyword evidence="8" id="KW-1185">Reference proteome</keyword>
<dbReference type="Gene3D" id="3.40.50.150">
    <property type="entry name" value="Vaccinia Virus protein VP39"/>
    <property type="match status" value="1"/>
</dbReference>
<dbReference type="GO" id="GO:0032981">
    <property type="term" value="P:mitochondrial respiratory chain complex I assembly"/>
    <property type="evidence" value="ECO:0000318"/>
    <property type="project" value="GO_Central"/>
</dbReference>
<organism evidence="7 8">
    <name type="scientific">Strongylocentrotus purpuratus</name>
    <name type="common">Purple sea urchin</name>
    <dbReference type="NCBI Taxonomy" id="7668"/>
    <lineage>
        <taxon>Eukaryota</taxon>
        <taxon>Metazoa</taxon>
        <taxon>Echinodermata</taxon>
        <taxon>Eleutherozoa</taxon>
        <taxon>Echinozoa</taxon>
        <taxon>Echinoidea</taxon>
        <taxon>Euechinoidea</taxon>
        <taxon>Echinacea</taxon>
        <taxon>Camarodonta</taxon>
        <taxon>Echinidea</taxon>
        <taxon>Strongylocentrotidae</taxon>
        <taxon>Strongylocentrotus</taxon>
    </lineage>
</organism>
<dbReference type="PANTHER" id="PTHR13090:SF1">
    <property type="entry name" value="ARGININE-HYDROXYLASE NDUFAF5, MITOCHONDRIAL"/>
    <property type="match status" value="1"/>
</dbReference>
<dbReference type="Proteomes" id="UP000007110">
    <property type="component" value="Unassembled WGS sequence"/>
</dbReference>
<dbReference type="Pfam" id="PF08241">
    <property type="entry name" value="Methyltransf_11"/>
    <property type="match status" value="1"/>
</dbReference>
<dbReference type="RefSeq" id="XP_030855136.1">
    <property type="nucleotide sequence ID" value="XM_030999276.1"/>
</dbReference>
<dbReference type="OMA" id="CATIMNE"/>
<dbReference type="GO" id="GO:0005739">
    <property type="term" value="C:mitochondrion"/>
    <property type="evidence" value="ECO:0000318"/>
    <property type="project" value="GO_Central"/>
</dbReference>
<reference evidence="7" key="2">
    <citation type="submission" date="2021-01" db="UniProtKB">
        <authorList>
            <consortium name="EnsemblMetazoa"/>
        </authorList>
    </citation>
    <scope>IDENTIFICATION</scope>
</reference>
<dbReference type="OrthoDB" id="16816at2759"/>
<keyword evidence="1" id="KW-0489">Methyltransferase</keyword>
<dbReference type="GO" id="GO:0008757">
    <property type="term" value="F:S-adenosylmethionine-dependent methyltransferase activity"/>
    <property type="evidence" value="ECO:0007669"/>
    <property type="project" value="InterPro"/>
</dbReference>
<accession>A0A7M7PT35</accession>
<dbReference type="CDD" id="cd02440">
    <property type="entry name" value="AdoMet_MTases"/>
    <property type="match status" value="1"/>
</dbReference>
<evidence type="ECO:0000256" key="5">
    <source>
        <dbReference type="ARBA" id="ARBA00042549"/>
    </source>
</evidence>
<dbReference type="InterPro" id="IPR013216">
    <property type="entry name" value="Methyltransf_11"/>
</dbReference>
<evidence type="ECO:0000256" key="3">
    <source>
        <dbReference type="ARBA" id="ARBA00040937"/>
    </source>
</evidence>
<dbReference type="KEGG" id="spu:754687"/>
<evidence type="ECO:0000259" key="6">
    <source>
        <dbReference type="Pfam" id="PF08241"/>
    </source>
</evidence>
<dbReference type="FunCoup" id="A0A7M7PT35">
    <property type="interactions" value="1157"/>
</dbReference>
<protein>
    <recommendedName>
        <fullName evidence="3">Arginine-hydroxylase NDUFAF5, mitochondrial</fullName>
    </recommendedName>
    <alternativeName>
        <fullName evidence="4">NADH dehydrogenase [ubiquinone] 1 alpha subcomplex assembly factor 5</fullName>
    </alternativeName>
    <alternativeName>
        <fullName evidence="5">Putative methyltransferase NDUFAF5</fullName>
    </alternativeName>
</protein>
<dbReference type="SUPFAM" id="SSF53335">
    <property type="entry name" value="S-adenosyl-L-methionine-dependent methyltransferases"/>
    <property type="match status" value="1"/>
</dbReference>
<evidence type="ECO:0000313" key="8">
    <source>
        <dbReference type="Proteomes" id="UP000007110"/>
    </source>
</evidence>
<dbReference type="InterPro" id="IPR029063">
    <property type="entry name" value="SAM-dependent_MTases_sf"/>
</dbReference>
<dbReference type="GO" id="GO:0032259">
    <property type="term" value="P:methylation"/>
    <property type="evidence" value="ECO:0007669"/>
    <property type="project" value="UniProtKB-KW"/>
</dbReference>
<dbReference type="InterPro" id="IPR050602">
    <property type="entry name" value="Malonyl-ACP_OMT"/>
</dbReference>
<dbReference type="CTD" id="79133"/>
<dbReference type="AlphaFoldDB" id="A0A7M7PT35"/>
<feature type="domain" description="Methyltransferase type 11" evidence="6">
    <location>
        <begin position="227"/>
        <end position="319"/>
    </location>
</feature>
<keyword evidence="2" id="KW-0808">Transferase</keyword>
<dbReference type="InParanoid" id="A0A7M7PT35"/>
<evidence type="ECO:0000313" key="7">
    <source>
        <dbReference type="EnsemblMetazoa" id="XP_030855136"/>
    </source>
</evidence>
<dbReference type="EnsemblMetazoa" id="XM_030999276">
    <property type="protein sequence ID" value="XP_030855136"/>
    <property type="gene ID" value="LOC754687"/>
</dbReference>
<evidence type="ECO:0000256" key="4">
    <source>
        <dbReference type="ARBA" id="ARBA00041833"/>
    </source>
</evidence>
<dbReference type="PANTHER" id="PTHR13090">
    <property type="entry name" value="ARGININE-HYDROXYLASE NDUFAF5, MITOCHONDRIAL"/>
    <property type="match status" value="1"/>
</dbReference>
<reference evidence="8" key="1">
    <citation type="submission" date="2015-02" db="EMBL/GenBank/DDBJ databases">
        <title>Genome sequencing for Strongylocentrotus purpuratus.</title>
        <authorList>
            <person name="Murali S."/>
            <person name="Liu Y."/>
            <person name="Vee V."/>
            <person name="English A."/>
            <person name="Wang M."/>
            <person name="Skinner E."/>
            <person name="Han Y."/>
            <person name="Muzny D.M."/>
            <person name="Worley K.C."/>
            <person name="Gibbs R.A."/>
        </authorList>
    </citation>
    <scope>NUCLEOTIDE SEQUENCE</scope>
</reference>
<proteinExistence type="predicted"/>